<dbReference type="EMBL" id="PQXL01000008">
    <property type="protein sequence ID" value="THV55433.1"/>
    <property type="molecule type" value="Genomic_DNA"/>
</dbReference>
<feature type="compositionally biased region" description="Basic residues" evidence="1">
    <location>
        <begin position="360"/>
        <end position="369"/>
    </location>
</feature>
<comment type="caution">
    <text evidence="2">The sequence shown here is derived from an EMBL/GenBank/DDBJ whole genome shotgun (WGS) entry which is preliminary data.</text>
</comment>
<dbReference type="GO" id="GO:0003677">
    <property type="term" value="F:DNA binding"/>
    <property type="evidence" value="ECO:0007669"/>
    <property type="project" value="InterPro"/>
</dbReference>
<feature type="compositionally biased region" description="Basic residues" evidence="1">
    <location>
        <begin position="166"/>
        <end position="175"/>
    </location>
</feature>
<protein>
    <submittedName>
        <fullName evidence="2">Uncharacterized protein</fullName>
    </submittedName>
</protein>
<feature type="compositionally biased region" description="Basic residues" evidence="1">
    <location>
        <begin position="222"/>
        <end position="232"/>
    </location>
</feature>
<dbReference type="SMART" id="SM00384">
    <property type="entry name" value="AT_hook"/>
    <property type="match status" value="2"/>
</dbReference>
<proteinExistence type="predicted"/>
<keyword evidence="3" id="KW-1185">Reference proteome</keyword>
<sequence>MSARVWKFLSNTIGKLQSPRPAQQNDTLNNSPSLRQIESNPDTPTRHGNSNNVGEESANGGLSTEQDDSVLDTPLNKKISNIKEKLEEAVKTITKNEGEDEAQEDVTSENTDDIETEVVPEPTKRSATGKTVAVAPPRHVRSKRGGSAEKVETSAHTEVPVENTRKTRGRGRPAKNSKAVVQDEAIPSTAQAEGNNTEEEETAEVAEPFVKNEPSVDNSTTRKPRGRGRPSKQKVYAESNQSEAEIMTEEVETSNSNNNPIEIPKTNRSNMKRPLLPKVADQVHTPEPSIDTPPVANNKRRRDVLESSAGSEEPEMSSSTSVSNKRRKTSAKPEGPGIPPIGTTQEAKDARRKYMDRERQRRCRQRKKDRQQGLQAAEREVLAQAKDERKKAMARERVRRHRDNQRQKQGVDVETKASGRQRTREEARQRDRDLIAAGGRSGARDSVENESFSE</sequence>
<gene>
    <name evidence="2" type="ORF">BGAL_0008g00170</name>
</gene>
<evidence type="ECO:0000313" key="3">
    <source>
        <dbReference type="Proteomes" id="UP000308671"/>
    </source>
</evidence>
<feature type="compositionally biased region" description="Basic and acidic residues" evidence="1">
    <location>
        <begin position="81"/>
        <end position="97"/>
    </location>
</feature>
<feature type="compositionally biased region" description="Basic and acidic residues" evidence="1">
    <location>
        <begin position="404"/>
        <end position="434"/>
    </location>
</feature>
<dbReference type="Proteomes" id="UP000308671">
    <property type="component" value="Unassembled WGS sequence"/>
</dbReference>
<feature type="compositionally biased region" description="Basic and acidic residues" evidence="1">
    <location>
        <begin position="346"/>
        <end position="359"/>
    </location>
</feature>
<organism evidence="2 3">
    <name type="scientific">Botrytis galanthina</name>
    <dbReference type="NCBI Taxonomy" id="278940"/>
    <lineage>
        <taxon>Eukaryota</taxon>
        <taxon>Fungi</taxon>
        <taxon>Dikarya</taxon>
        <taxon>Ascomycota</taxon>
        <taxon>Pezizomycotina</taxon>
        <taxon>Leotiomycetes</taxon>
        <taxon>Helotiales</taxon>
        <taxon>Sclerotiniaceae</taxon>
        <taxon>Botrytis</taxon>
    </lineage>
</organism>
<dbReference type="InterPro" id="IPR017956">
    <property type="entry name" value="AT_hook_DNA-bd_motif"/>
</dbReference>
<feature type="region of interest" description="Disordered" evidence="1">
    <location>
        <begin position="12"/>
        <end position="454"/>
    </location>
</feature>
<dbReference type="Pfam" id="PF02178">
    <property type="entry name" value="AT_hook"/>
    <property type="match status" value="2"/>
</dbReference>
<evidence type="ECO:0000256" key="1">
    <source>
        <dbReference type="SAM" id="MobiDB-lite"/>
    </source>
</evidence>
<name>A0A4S8RBB4_9HELO</name>
<accession>A0A4S8RBB4</accession>
<dbReference type="AlphaFoldDB" id="A0A4S8RBB4"/>
<evidence type="ECO:0000313" key="2">
    <source>
        <dbReference type="EMBL" id="THV55433.1"/>
    </source>
</evidence>
<feature type="compositionally biased region" description="Polar residues" evidence="1">
    <location>
        <begin position="12"/>
        <end position="64"/>
    </location>
</feature>
<feature type="compositionally biased region" description="Acidic residues" evidence="1">
    <location>
        <begin position="98"/>
        <end position="118"/>
    </location>
</feature>
<feature type="compositionally biased region" description="Basic and acidic residues" evidence="1">
    <location>
        <begin position="377"/>
        <end position="396"/>
    </location>
</feature>
<reference evidence="2 3" key="1">
    <citation type="submission" date="2017-12" db="EMBL/GenBank/DDBJ databases">
        <title>Comparative genomics of Botrytis spp.</title>
        <authorList>
            <person name="Valero-Jimenez C.A."/>
            <person name="Tapia P."/>
            <person name="Veloso J."/>
            <person name="Silva-Moreno E."/>
            <person name="Staats M."/>
            <person name="Valdes J.H."/>
            <person name="Van Kan J.A.L."/>
        </authorList>
    </citation>
    <scope>NUCLEOTIDE SEQUENCE [LARGE SCALE GENOMIC DNA]</scope>
    <source>
        <strain evidence="2 3">MUCL435</strain>
    </source>
</reference>
<dbReference type="OrthoDB" id="3536561at2759"/>
<feature type="compositionally biased region" description="Basic and acidic residues" evidence="1">
    <location>
        <begin position="146"/>
        <end position="155"/>
    </location>
</feature>